<evidence type="ECO:0000256" key="2">
    <source>
        <dbReference type="SAM" id="MobiDB-lite"/>
    </source>
</evidence>
<evidence type="ECO:0000259" key="3">
    <source>
        <dbReference type="PROSITE" id="PS50175"/>
    </source>
</evidence>
<sequence length="1736" mass="194489">MNREIERLLNDQADLYGRISRAFENLKKTGAAKITEGITEARLQSLETNWAKFEANHEKVKDVPPAVLAQHNYVTQDLPELTEEAYLDQKGAFLDLLRDFKAKRNPAAPVADLDSTASTASTPQPHHRTTLPRIQLPHFSGRYEDWPAFRDLFQSILGRDSATTQVEKLHYLKTCVKGEAESLIRNFSTTDENYERAWTSLSDYYENKRLLVRAYLANFISLQKMKNESATEMRKIFHCIRATVNSLDGIGRPITSSEDLFVYLTVELLDPRSRREWENAISDTTEPPSYDTLEQFLDRRLHTLEAMLPFKSDSAAAKAGNGNPTAGKSTRSHLARKQESRADGKRNRCSLCQRDHFLMLCDEYKRKTAAERKQHIEATSLCLNCLGRHKVSECASKKDCTACGARHHTSIHDACREAEVAKTSHLTQRSTEKPTAVLLATARLRVADRHGAWHKVRALVDQGSESTIISERLAQKLRLPRSPASVSVFGVGGQKTAVARGRIGLSLSPRSGGSVMSVAALILPRLTVYAGGIDSETRTWSHLQGLELADPEFCATDPIDVLLGADIFATILQPGLRKGGALEPVAQNTTLGWILSGAAGDAVSGHLAHTHQCRVEEDLSTAVRQFWEQEEAPSTASAPSHEDQECEAHFVRTHSRGSDGRYIVRLPVITPLPDLSGTRRVAERVLKHMEVRFTRDHSFTSLYKEFMRQYADLGHMTLASPVADPTLTSVSFLPHHGVLREASSTTKLRVVFNGSTTVPSGETLNKHLMVGPNLLPALFDILLRWRRHRFVLATDIEKMYRQIDVHPQDRDLQRILWRDHRQEEIKEYKLNTVTYGLACAPFLAIRTLHQLAEDEGKELPLGATALLEDVYMDDILTGASTIAEAKEIQRQLLQVCKAGGFPLKKWSANDASLLEALPSEDQLQREPRWWQPGESHSTLGLRWHPNEDCFSFSTRLVRVSTFTKRNVLSLAARLFDPLGWLAPTTVRAKIFLQSTWLQKTDWDTPLSADNAKQWMEFQDGLPSLEDIRVPRWLASDRADCNLEVHGFADASERAYAAVVYLRTESSCGEVEVRLVAAKTKVAPLKQVTLPRLELCAAALLARLVAHIHRILGTRKASLHLWSDSTVALGWIRAHPASWKTYVANRVSEIQTSLPDACWHHVPGRDNPADCASRGLAPSDLVSHPLWWHGPSWLKSESGPWTPLPGDVDSSELPDRRTRSYATATAKEDVEPTLLTGCSSLHRLLRITAWCRRWLLLYREKRTPGLGRAATSAPEILSSAEIEEARVGWIRVVQAAHYKKELVAIKSREPLPQRGTLSKLSPFLDEQAVLRVGGRLKHALLAHDAKHPVILPGESHFSKLLIEAFHRRTLHGGVQLTLGSLRQEYWIPRGRALVKSYIHRCVTCLRWRAAVPQPLMGDLPPARVTPARPFFNTGVDYAGPVWLRTSKGRGHRASKAFLTIFVCLSSRAVHLDVASDYTSDAFIAALRRFVARRGLCRSIYSDCGTNFVGADAQLKALFSACSREGQRIAAHLAEERIEWHFNPPAAPNFGGIWEAAVKATKHHLRRVIGDTTLTYEEMATLLSQIEACLNSRPLQALSDDPEDLAALTPGHFLIGSALNAVPEPSLADEPTSHLSRWQLLQQMRDHFWTRWSKEYLHALAHRPKWLRVSEEVKVGRLCLLRHETTPPNKWPLARVERLHPGKDGHVRVVGIRTATSSFTRPVNKLVLLPYSSEPTDS</sequence>
<dbReference type="InterPro" id="IPR008042">
    <property type="entry name" value="Retrotrans_Pao"/>
</dbReference>
<protein>
    <submittedName>
        <fullName evidence="5">Gag-pol protein</fullName>
    </submittedName>
</protein>
<dbReference type="GO" id="GO:0015074">
    <property type="term" value="P:DNA integration"/>
    <property type="evidence" value="ECO:0007669"/>
    <property type="project" value="InterPro"/>
</dbReference>
<proteinExistence type="predicted"/>
<dbReference type="InterPro" id="IPR005312">
    <property type="entry name" value="DUF1759"/>
</dbReference>
<dbReference type="Gene3D" id="3.30.70.270">
    <property type="match status" value="1"/>
</dbReference>
<dbReference type="InterPro" id="IPR041588">
    <property type="entry name" value="Integrase_H2C2"/>
</dbReference>
<dbReference type="Gene3D" id="3.30.420.10">
    <property type="entry name" value="Ribonuclease H-like superfamily/Ribonuclease H"/>
    <property type="match status" value="1"/>
</dbReference>
<feature type="region of interest" description="Disordered" evidence="2">
    <location>
        <begin position="315"/>
        <end position="342"/>
    </location>
</feature>
<dbReference type="PROSITE" id="PS50994">
    <property type="entry name" value="INTEGRASE"/>
    <property type="match status" value="1"/>
</dbReference>
<dbReference type="GO" id="GO:0006508">
    <property type="term" value="P:proteolysis"/>
    <property type="evidence" value="ECO:0007669"/>
    <property type="project" value="InterPro"/>
</dbReference>
<dbReference type="Pfam" id="PF18701">
    <property type="entry name" value="DUF5641"/>
    <property type="match status" value="1"/>
</dbReference>
<feature type="domain" description="Integrase catalytic" evidence="4">
    <location>
        <begin position="1424"/>
        <end position="1616"/>
    </location>
</feature>
<comment type="caution">
    <text evidence="5">The sequence shown here is derived from an EMBL/GenBank/DDBJ whole genome shotgun (WGS) entry which is preliminary data.</text>
</comment>
<dbReference type="SUPFAM" id="SSF53098">
    <property type="entry name" value="Ribonuclease H-like"/>
    <property type="match status" value="1"/>
</dbReference>
<dbReference type="InterPro" id="IPR043502">
    <property type="entry name" value="DNA/RNA_pol_sf"/>
</dbReference>
<dbReference type="PANTHER" id="PTHR47331">
    <property type="entry name" value="PHD-TYPE DOMAIN-CONTAINING PROTEIN"/>
    <property type="match status" value="1"/>
</dbReference>
<dbReference type="InterPro" id="IPR000477">
    <property type="entry name" value="RT_dom"/>
</dbReference>
<feature type="domain" description="Peptidase A2" evidence="3">
    <location>
        <begin position="456"/>
        <end position="535"/>
    </location>
</feature>
<evidence type="ECO:0000313" key="6">
    <source>
        <dbReference type="Proteomes" id="UP000036403"/>
    </source>
</evidence>
<dbReference type="STRING" id="67767.A0A0J7KCB9"/>
<keyword evidence="6" id="KW-1185">Reference proteome</keyword>
<dbReference type="Gene3D" id="3.10.10.10">
    <property type="entry name" value="HIV Type 1 Reverse Transcriptase, subunit A, domain 1"/>
    <property type="match status" value="1"/>
</dbReference>
<evidence type="ECO:0000313" key="5">
    <source>
        <dbReference type="EMBL" id="KMQ87967.1"/>
    </source>
</evidence>
<dbReference type="PROSITE" id="PS50175">
    <property type="entry name" value="ASP_PROT_RETROV"/>
    <property type="match status" value="1"/>
</dbReference>
<organism evidence="5 6">
    <name type="scientific">Lasius niger</name>
    <name type="common">Black garden ant</name>
    <dbReference type="NCBI Taxonomy" id="67767"/>
    <lineage>
        <taxon>Eukaryota</taxon>
        <taxon>Metazoa</taxon>
        <taxon>Ecdysozoa</taxon>
        <taxon>Arthropoda</taxon>
        <taxon>Hexapoda</taxon>
        <taxon>Insecta</taxon>
        <taxon>Pterygota</taxon>
        <taxon>Neoptera</taxon>
        <taxon>Endopterygota</taxon>
        <taxon>Hymenoptera</taxon>
        <taxon>Apocrita</taxon>
        <taxon>Aculeata</taxon>
        <taxon>Formicoidea</taxon>
        <taxon>Formicidae</taxon>
        <taxon>Formicinae</taxon>
        <taxon>Lasius</taxon>
        <taxon>Lasius</taxon>
    </lineage>
</organism>
<dbReference type="Proteomes" id="UP000036403">
    <property type="component" value="Unassembled WGS sequence"/>
</dbReference>
<dbReference type="GO" id="GO:0042575">
    <property type="term" value="C:DNA polymerase complex"/>
    <property type="evidence" value="ECO:0007669"/>
    <property type="project" value="UniProtKB-ARBA"/>
</dbReference>
<dbReference type="GO" id="GO:0071897">
    <property type="term" value="P:DNA biosynthetic process"/>
    <property type="evidence" value="ECO:0007669"/>
    <property type="project" value="UniProtKB-ARBA"/>
</dbReference>
<evidence type="ECO:0000256" key="1">
    <source>
        <dbReference type="ARBA" id="ARBA00022801"/>
    </source>
</evidence>
<dbReference type="Gene3D" id="2.40.70.10">
    <property type="entry name" value="Acid Proteases"/>
    <property type="match status" value="1"/>
</dbReference>
<gene>
    <name evidence="5" type="ORF">RF55_12622</name>
</gene>
<dbReference type="Pfam" id="PF03564">
    <property type="entry name" value="DUF1759"/>
    <property type="match status" value="1"/>
</dbReference>
<evidence type="ECO:0000259" key="4">
    <source>
        <dbReference type="PROSITE" id="PS50994"/>
    </source>
</evidence>
<dbReference type="OrthoDB" id="7700894at2759"/>
<dbReference type="PaxDb" id="67767-A0A0J7KCB9"/>
<dbReference type="PANTHER" id="PTHR47331:SF5">
    <property type="entry name" value="RIBONUCLEASE H"/>
    <property type="match status" value="1"/>
</dbReference>
<accession>A0A0J7KCB9</accession>
<dbReference type="InterPro" id="IPR012337">
    <property type="entry name" value="RNaseH-like_sf"/>
</dbReference>
<dbReference type="Pfam" id="PF17921">
    <property type="entry name" value="Integrase_H2C2"/>
    <property type="match status" value="1"/>
</dbReference>
<dbReference type="CDD" id="cd01644">
    <property type="entry name" value="RT_pepA17"/>
    <property type="match status" value="1"/>
</dbReference>
<dbReference type="GO" id="GO:0003676">
    <property type="term" value="F:nucleic acid binding"/>
    <property type="evidence" value="ECO:0007669"/>
    <property type="project" value="InterPro"/>
</dbReference>
<dbReference type="InterPro" id="IPR043128">
    <property type="entry name" value="Rev_trsase/Diguanyl_cyclase"/>
</dbReference>
<dbReference type="InterPro" id="IPR001995">
    <property type="entry name" value="Peptidase_A2_cat"/>
</dbReference>
<dbReference type="GO" id="GO:0004190">
    <property type="term" value="F:aspartic-type endopeptidase activity"/>
    <property type="evidence" value="ECO:0007669"/>
    <property type="project" value="InterPro"/>
</dbReference>
<dbReference type="SUPFAM" id="SSF56672">
    <property type="entry name" value="DNA/RNA polymerases"/>
    <property type="match status" value="1"/>
</dbReference>
<dbReference type="Pfam" id="PF05380">
    <property type="entry name" value="Peptidase_A17"/>
    <property type="match status" value="1"/>
</dbReference>
<dbReference type="InterPro" id="IPR036397">
    <property type="entry name" value="RNaseH_sf"/>
</dbReference>
<dbReference type="Pfam" id="PF13650">
    <property type="entry name" value="Asp_protease_2"/>
    <property type="match status" value="1"/>
</dbReference>
<dbReference type="Gene3D" id="1.10.340.70">
    <property type="match status" value="1"/>
</dbReference>
<dbReference type="Pfam" id="PF00078">
    <property type="entry name" value="RVT_1"/>
    <property type="match status" value="1"/>
</dbReference>
<name>A0A0J7KCB9_LASNI</name>
<dbReference type="InterPro" id="IPR040676">
    <property type="entry name" value="DUF5641"/>
</dbReference>
<dbReference type="CDD" id="cd00303">
    <property type="entry name" value="retropepsin_like"/>
    <property type="match status" value="1"/>
</dbReference>
<keyword evidence="1" id="KW-0378">Hydrolase</keyword>
<reference evidence="5 6" key="1">
    <citation type="submission" date="2015-04" db="EMBL/GenBank/DDBJ databases">
        <title>Lasius niger genome sequencing.</title>
        <authorList>
            <person name="Konorov E.A."/>
            <person name="Nikitin M.A."/>
            <person name="Kirill M.V."/>
            <person name="Chang P."/>
        </authorList>
    </citation>
    <scope>NUCLEOTIDE SEQUENCE [LARGE SCALE GENOMIC DNA]</scope>
    <source>
        <tissue evidence="5">Whole</tissue>
    </source>
</reference>
<dbReference type="InterPro" id="IPR001584">
    <property type="entry name" value="Integrase_cat-core"/>
</dbReference>
<dbReference type="EMBL" id="LBMM01009645">
    <property type="protein sequence ID" value="KMQ87967.1"/>
    <property type="molecule type" value="Genomic_DNA"/>
</dbReference>
<dbReference type="InterPro" id="IPR021109">
    <property type="entry name" value="Peptidase_aspartic_dom_sf"/>
</dbReference>